<dbReference type="EMBL" id="KN819412">
    <property type="protein sequence ID" value="KIJ10239.1"/>
    <property type="molecule type" value="Genomic_DNA"/>
</dbReference>
<keyword evidence="3" id="KW-1185">Reference proteome</keyword>
<organism evidence="2 3">
    <name type="scientific">Paxillus involutus ATCC 200175</name>
    <dbReference type="NCBI Taxonomy" id="664439"/>
    <lineage>
        <taxon>Eukaryota</taxon>
        <taxon>Fungi</taxon>
        <taxon>Dikarya</taxon>
        <taxon>Basidiomycota</taxon>
        <taxon>Agaricomycotina</taxon>
        <taxon>Agaricomycetes</taxon>
        <taxon>Agaricomycetidae</taxon>
        <taxon>Boletales</taxon>
        <taxon>Paxilineae</taxon>
        <taxon>Paxillaceae</taxon>
        <taxon>Paxillus</taxon>
    </lineage>
</organism>
<accession>A0A0C9SR89</accession>
<dbReference type="HOGENOM" id="CLU_111668_0_0_1"/>
<reference evidence="3" key="2">
    <citation type="submission" date="2015-01" db="EMBL/GenBank/DDBJ databases">
        <title>Evolutionary Origins and Diversification of the Mycorrhizal Mutualists.</title>
        <authorList>
            <consortium name="DOE Joint Genome Institute"/>
            <consortium name="Mycorrhizal Genomics Consortium"/>
            <person name="Kohler A."/>
            <person name="Kuo A."/>
            <person name="Nagy L.G."/>
            <person name="Floudas D."/>
            <person name="Copeland A."/>
            <person name="Barry K.W."/>
            <person name="Cichocki N."/>
            <person name="Veneault-Fourrey C."/>
            <person name="LaButti K."/>
            <person name="Lindquist E.A."/>
            <person name="Lipzen A."/>
            <person name="Lundell T."/>
            <person name="Morin E."/>
            <person name="Murat C."/>
            <person name="Riley R."/>
            <person name="Ohm R."/>
            <person name="Sun H."/>
            <person name="Tunlid A."/>
            <person name="Henrissat B."/>
            <person name="Grigoriev I.V."/>
            <person name="Hibbett D.S."/>
            <person name="Martin F."/>
        </authorList>
    </citation>
    <scope>NUCLEOTIDE SEQUENCE [LARGE SCALE GENOMIC DNA]</scope>
    <source>
        <strain evidence="3">ATCC 200175</strain>
    </source>
</reference>
<evidence type="ECO:0000313" key="3">
    <source>
        <dbReference type="Proteomes" id="UP000053647"/>
    </source>
</evidence>
<name>A0A0C9SR89_PAXIN</name>
<dbReference type="Pfam" id="PF20722">
    <property type="entry name" value="DUF6830"/>
    <property type="match status" value="1"/>
</dbReference>
<reference evidence="2 3" key="1">
    <citation type="submission" date="2014-06" db="EMBL/GenBank/DDBJ databases">
        <authorList>
            <consortium name="DOE Joint Genome Institute"/>
            <person name="Kuo A."/>
            <person name="Kohler A."/>
            <person name="Nagy L.G."/>
            <person name="Floudas D."/>
            <person name="Copeland A."/>
            <person name="Barry K.W."/>
            <person name="Cichocki N."/>
            <person name="Veneault-Fourrey C."/>
            <person name="LaButti K."/>
            <person name="Lindquist E.A."/>
            <person name="Lipzen A."/>
            <person name="Lundell T."/>
            <person name="Morin E."/>
            <person name="Murat C."/>
            <person name="Sun H."/>
            <person name="Tunlid A."/>
            <person name="Henrissat B."/>
            <person name="Grigoriev I.V."/>
            <person name="Hibbett D.S."/>
            <person name="Martin F."/>
            <person name="Nordberg H.P."/>
            <person name="Cantor M.N."/>
            <person name="Hua S.X."/>
        </authorList>
    </citation>
    <scope>NUCLEOTIDE SEQUENCE [LARGE SCALE GENOMIC DNA]</scope>
    <source>
        <strain evidence="2 3">ATCC 200175</strain>
    </source>
</reference>
<gene>
    <name evidence="2" type="ORF">PAXINDRAFT_16741</name>
</gene>
<feature type="domain" description="DUF6830" evidence="1">
    <location>
        <begin position="94"/>
        <end position="186"/>
    </location>
</feature>
<dbReference type="Proteomes" id="UP000053647">
    <property type="component" value="Unassembled WGS sequence"/>
</dbReference>
<dbReference type="OrthoDB" id="3232986at2759"/>
<proteinExistence type="predicted"/>
<evidence type="ECO:0000313" key="2">
    <source>
        <dbReference type="EMBL" id="KIJ10239.1"/>
    </source>
</evidence>
<protein>
    <recommendedName>
        <fullName evidence="1">DUF6830 domain-containing protein</fullName>
    </recommendedName>
</protein>
<dbReference type="AlphaFoldDB" id="A0A0C9SR89"/>
<sequence length="210" mass="23972">MQWTADITEHAHVEEIKIPACSGNNQNYYSQISRHLDCLEKCFRFDLATYIESHPDVTDLGVDDEAFKQDNEHDPDPNDLSLFEYYNPTCVVVNYFAISEALFQGKHPKALKPHRIFSTTTTAFRVANKPSLRLTIDKAMAQFALPDLCTTICEYWKRIDDGSVQPLSGARTEAQNFSLPFDRLQIDMVPRRPFEQAPQQPPTLTVSTTQ</sequence>
<evidence type="ECO:0000259" key="1">
    <source>
        <dbReference type="Pfam" id="PF20722"/>
    </source>
</evidence>
<dbReference type="InterPro" id="IPR049233">
    <property type="entry name" value="DUF6830"/>
</dbReference>